<dbReference type="SUPFAM" id="SSF81383">
    <property type="entry name" value="F-box domain"/>
    <property type="match status" value="1"/>
</dbReference>
<accession>A0A197JLC2</accession>
<dbReference type="Proteomes" id="UP000078512">
    <property type="component" value="Unassembled WGS sequence"/>
</dbReference>
<evidence type="ECO:0000313" key="4">
    <source>
        <dbReference type="Proteomes" id="UP000078512"/>
    </source>
</evidence>
<protein>
    <recommendedName>
        <fullName evidence="2">F-box domain-containing protein</fullName>
    </recommendedName>
</protein>
<gene>
    <name evidence="3" type="ORF">K457DRAFT_141381</name>
</gene>
<dbReference type="PROSITE" id="PS50181">
    <property type="entry name" value="FBOX"/>
    <property type="match status" value="1"/>
</dbReference>
<keyword evidence="4" id="KW-1185">Reference proteome</keyword>
<dbReference type="OrthoDB" id="2380309at2759"/>
<evidence type="ECO:0000256" key="1">
    <source>
        <dbReference type="SAM" id="MobiDB-lite"/>
    </source>
</evidence>
<dbReference type="InterPro" id="IPR001810">
    <property type="entry name" value="F-box_dom"/>
</dbReference>
<dbReference type="Gene3D" id="1.20.1280.50">
    <property type="match status" value="1"/>
</dbReference>
<evidence type="ECO:0000313" key="3">
    <source>
        <dbReference type="EMBL" id="OAQ25169.1"/>
    </source>
</evidence>
<dbReference type="InterPro" id="IPR036047">
    <property type="entry name" value="F-box-like_dom_sf"/>
</dbReference>
<reference evidence="3 4" key="1">
    <citation type="submission" date="2016-05" db="EMBL/GenBank/DDBJ databases">
        <title>Genome sequencing reveals origins of a unique bacterial endosymbiosis in the earliest lineages of terrestrial Fungi.</title>
        <authorList>
            <consortium name="DOE Joint Genome Institute"/>
            <person name="Uehling J."/>
            <person name="Gryganskyi A."/>
            <person name="Hameed K."/>
            <person name="Tschaplinski T."/>
            <person name="Misztal P."/>
            <person name="Wu S."/>
            <person name="Desiro A."/>
            <person name="Vande Pol N."/>
            <person name="Du Z.-Y."/>
            <person name="Zienkiewicz A."/>
            <person name="Zienkiewicz K."/>
            <person name="Morin E."/>
            <person name="Tisserant E."/>
            <person name="Splivallo R."/>
            <person name="Hainaut M."/>
            <person name="Henrissat B."/>
            <person name="Ohm R."/>
            <person name="Kuo A."/>
            <person name="Yan J."/>
            <person name="Lipzen A."/>
            <person name="Nolan M."/>
            <person name="Labutti K."/>
            <person name="Barry K."/>
            <person name="Goldstein A."/>
            <person name="Labbe J."/>
            <person name="Schadt C."/>
            <person name="Tuskan G."/>
            <person name="Grigoriev I."/>
            <person name="Martin F."/>
            <person name="Vilgalys R."/>
            <person name="Bonito G."/>
        </authorList>
    </citation>
    <scope>NUCLEOTIDE SEQUENCE [LARGE SCALE GENOMIC DNA]</scope>
    <source>
        <strain evidence="3 4">AG-77</strain>
    </source>
</reference>
<dbReference type="Pfam" id="PF12937">
    <property type="entry name" value="F-box-like"/>
    <property type="match status" value="1"/>
</dbReference>
<evidence type="ECO:0000259" key="2">
    <source>
        <dbReference type="PROSITE" id="PS50181"/>
    </source>
</evidence>
<organism evidence="3 4">
    <name type="scientific">Linnemannia elongata AG-77</name>
    <dbReference type="NCBI Taxonomy" id="1314771"/>
    <lineage>
        <taxon>Eukaryota</taxon>
        <taxon>Fungi</taxon>
        <taxon>Fungi incertae sedis</taxon>
        <taxon>Mucoromycota</taxon>
        <taxon>Mortierellomycotina</taxon>
        <taxon>Mortierellomycetes</taxon>
        <taxon>Mortierellales</taxon>
        <taxon>Mortierellaceae</taxon>
        <taxon>Linnemannia</taxon>
    </lineage>
</organism>
<dbReference type="EMBL" id="KV442082">
    <property type="protein sequence ID" value="OAQ25169.1"/>
    <property type="molecule type" value="Genomic_DNA"/>
</dbReference>
<sequence length="680" mass="75825">MSATINNEQPPCNPNDDLVSHLPAELRAQIIAHLDTPDLAILSRVSKDWRQTCIPHLWKEIQLLTKNQMTGFFGKSATAGLGCYGGLYTRAFKTRFPETMWPLLDVDMRQEKAEEEEGMVVEKEGNKRIQLERFDLLLPQESDDLLPSDADPSGRSIILTNKSYYIILNKFLQTNICMHSLHTLHIYRVPPNPIRVLETIATHLPTLRVLHLFAGGGVPYRRMPCLGPEAARKFLENCPAGLEELVFGVKVKGDQPPELCSMTLPSDQEQGASRRMTSKHPELRILSLPGAMNGYEEQVLAAGEGGFLQGCTGLEVIESPNDALLKNYWITDNDTIRAVLSGEGVTGTGEPAPLHGRILRRFCASMADTGLPQLTQEQQQSQLPLPQPIQQTQEVVDPSVRDERLANSIWAIQTTNRAAAEHAATLPAGPGSPALVVRKEVWHTIVVHGAGPLVAQAIVQTSSHQDGILVALDLIDPRGVSSEHIQQILVHSKYLRCLEIRHSDNLSTSHGLDPPRTRLLVTDMLVSPCWGCLLLTNLHLEIGGIPRSSESTTAGDSTFDQQESHRIQRQVYRQLSTLTRLQELRLGRACERQDIETYEAHQQHQEAQHTIGNGSEKVPGFQRDCLEMTLESGLDLLGTLSELSVLDLSRMDHRVGEPELRWMRRHWPHFRTLRGVSLPK</sequence>
<feature type="domain" description="F-box" evidence="2">
    <location>
        <begin position="16"/>
        <end position="61"/>
    </location>
</feature>
<feature type="region of interest" description="Disordered" evidence="1">
    <location>
        <begin position="259"/>
        <end position="278"/>
    </location>
</feature>
<name>A0A197JLC2_9FUNG</name>
<dbReference type="AlphaFoldDB" id="A0A197JLC2"/>
<proteinExistence type="predicted"/>